<dbReference type="AlphaFoldDB" id="A0A183MSL9"/>
<dbReference type="EMBL" id="UZAI01017839">
    <property type="protein sequence ID" value="VDP30239.1"/>
    <property type="molecule type" value="Genomic_DNA"/>
</dbReference>
<evidence type="ECO:0000313" key="1">
    <source>
        <dbReference type="EMBL" id="VDP30239.1"/>
    </source>
</evidence>
<sequence>MKTSTCKEKYEIHWTTLVQPDDSEFPDDLSLLSHAHQQMQVKMTTVVIASASISLNIHEYQLIKKLGKNAESG</sequence>
<dbReference type="STRING" id="48269.A0A183MSL9"/>
<organism evidence="1 2">
    <name type="scientific">Schistosoma margrebowiei</name>
    <dbReference type="NCBI Taxonomy" id="48269"/>
    <lineage>
        <taxon>Eukaryota</taxon>
        <taxon>Metazoa</taxon>
        <taxon>Spiralia</taxon>
        <taxon>Lophotrochozoa</taxon>
        <taxon>Platyhelminthes</taxon>
        <taxon>Trematoda</taxon>
        <taxon>Digenea</taxon>
        <taxon>Strigeidida</taxon>
        <taxon>Schistosomatoidea</taxon>
        <taxon>Schistosomatidae</taxon>
        <taxon>Schistosoma</taxon>
    </lineage>
</organism>
<accession>A0A183MSL9</accession>
<protein>
    <submittedName>
        <fullName evidence="1">Uncharacterized protein</fullName>
    </submittedName>
</protein>
<name>A0A183MSL9_9TREM</name>
<proteinExistence type="predicted"/>
<dbReference type="Proteomes" id="UP000277204">
    <property type="component" value="Unassembled WGS sequence"/>
</dbReference>
<keyword evidence="2" id="KW-1185">Reference proteome</keyword>
<reference evidence="1 2" key="1">
    <citation type="submission" date="2018-11" db="EMBL/GenBank/DDBJ databases">
        <authorList>
            <consortium name="Pathogen Informatics"/>
        </authorList>
    </citation>
    <scope>NUCLEOTIDE SEQUENCE [LARGE SCALE GENOMIC DNA]</scope>
    <source>
        <strain evidence="1 2">Zambia</strain>
    </source>
</reference>
<evidence type="ECO:0000313" key="2">
    <source>
        <dbReference type="Proteomes" id="UP000277204"/>
    </source>
</evidence>
<gene>
    <name evidence="1" type="ORF">SMRZ_LOCUS19044</name>
</gene>